<dbReference type="GO" id="GO:0006887">
    <property type="term" value="P:exocytosis"/>
    <property type="evidence" value="ECO:0007669"/>
    <property type="project" value="UniProtKB-KW"/>
</dbReference>
<gene>
    <name evidence="4" type="ORF">WHR41_00481</name>
</gene>
<evidence type="ECO:0000256" key="2">
    <source>
        <dbReference type="ARBA" id="ARBA00022448"/>
    </source>
</evidence>
<dbReference type="GO" id="GO:0000149">
    <property type="term" value="F:SNARE binding"/>
    <property type="evidence" value="ECO:0007669"/>
    <property type="project" value="TreeGrafter"/>
</dbReference>
<dbReference type="GO" id="GO:0051601">
    <property type="term" value="P:exocyst localization"/>
    <property type="evidence" value="ECO:0007669"/>
    <property type="project" value="TreeGrafter"/>
</dbReference>
<sequence length="762" mass="87651">MNDPILEDTTSRLAELLKHPDDLDKLPSLRSEFTRKKAAIDGQLKVGLKDQLEVTQNGMSSIVEGQKIVGSIKDEMMKIDKLCAEAQGMIRDFPEINRMSVMQRNFAAVESMKDAIGGFGARLAELEELLREDDELIEQPNLLAIHGELTDLRDLRDQAMDQVKGAEGESGIEMIENLPLEGGVTLRDHFTRLDEMVEWFEEHVAQVCHNLIGLVLEDQLSLIVRLALVIEDEEKKDKQVKALQDAQREFQDVASRFKSINVGQRELRGYKKKMLQAIEVTAESQFEQLKQDFLEEPDKLEKSCRWFFNELNTVKLGMVELMPKKWKIFKTYTKIYHKLMHDFLVSRLDDPDITPVHMLAVLNWVPKYYNKMTRLGIEEEELKPHIIDLRENDLVREYRSLITKAVEEWMARMGGTDKQQFLTRAENSLDENAEGHLHTKSLGDMWTMLREQLFVAQNSGRPDVVEGVIDAMYVALKQRQQMWERLVDDEARKFETGQLNEEAVSGYHDWLVAIANDQIANIDDDPTSGATSFLTRFRSDFEPLVSPAYAISSQVDHEALSNAYVDLSTHCIALFAKTIFTVDFKAIMQDFFTPTWYQKACMPQIISTFEDYLNDYTDVFHPSLREILIEELADELLVRYLSAVRNKGAKFRRTDPFTEKIRDDVVAAFEFFKTYPDAFEIAKEKWRAVSKFSDLLSASKGQEVIEAYTSMKEAYWDVQIGWVEAVLKSRDDYERSMLNNVKTAAAAISSERGIDTVMSKVR</sequence>
<comment type="similarity">
    <text evidence="1">Belongs to the SEC6 family.</text>
</comment>
<name>A0AB34L0Z5_9PEZI</name>
<protein>
    <recommendedName>
        <fullName evidence="6">Exocyst complex component Sec6</fullName>
    </recommendedName>
</protein>
<reference evidence="4 5" key="1">
    <citation type="journal article" date="2020" name="Microbiol. Resour. Announc.">
        <title>Draft Genome Sequence of a Cladosporium Species Isolated from the Mesophotic Ascidian Didemnum maculosum.</title>
        <authorList>
            <person name="Gioti A."/>
            <person name="Siaperas R."/>
            <person name="Nikolaivits E."/>
            <person name="Le Goff G."/>
            <person name="Ouazzani J."/>
            <person name="Kotoulas G."/>
            <person name="Topakas E."/>
        </authorList>
    </citation>
    <scope>NUCLEOTIDE SEQUENCE [LARGE SCALE GENOMIC DNA]</scope>
    <source>
        <strain evidence="4 5">TM138-S3</strain>
    </source>
</reference>
<dbReference type="PANTHER" id="PTHR21292:SF1">
    <property type="entry name" value="EXOCYST COMPLEX COMPONENT 3"/>
    <property type="match status" value="1"/>
</dbReference>
<proteinExistence type="inferred from homology"/>
<dbReference type="Proteomes" id="UP000803884">
    <property type="component" value="Unassembled WGS sequence"/>
</dbReference>
<keyword evidence="3" id="KW-0268">Exocytosis</keyword>
<dbReference type="GO" id="GO:0000145">
    <property type="term" value="C:exocyst"/>
    <property type="evidence" value="ECO:0007669"/>
    <property type="project" value="InterPro"/>
</dbReference>
<dbReference type="GeneID" id="96001925"/>
<evidence type="ECO:0000313" key="4">
    <source>
        <dbReference type="EMBL" id="KAL1590892.1"/>
    </source>
</evidence>
<dbReference type="AlphaFoldDB" id="A0AB34L0Z5"/>
<evidence type="ECO:0000313" key="5">
    <source>
        <dbReference type="Proteomes" id="UP000803884"/>
    </source>
</evidence>
<evidence type="ECO:0000256" key="1">
    <source>
        <dbReference type="ARBA" id="ARBA00009447"/>
    </source>
</evidence>
<dbReference type="RefSeq" id="XP_069233997.1">
    <property type="nucleotide sequence ID" value="XM_069369087.1"/>
</dbReference>
<dbReference type="EMBL" id="JAAQHG020000001">
    <property type="protein sequence ID" value="KAL1590892.1"/>
    <property type="molecule type" value="Genomic_DNA"/>
</dbReference>
<dbReference type="Gene3D" id="1.10.357.70">
    <property type="entry name" value="Exocyst complex component Sec6, C-terminal domain"/>
    <property type="match status" value="1"/>
</dbReference>
<comment type="caution">
    <text evidence="4">The sequence shown here is derived from an EMBL/GenBank/DDBJ whole genome shotgun (WGS) entry which is preliminary data.</text>
</comment>
<dbReference type="Gene3D" id="1.10.357.50">
    <property type="match status" value="1"/>
</dbReference>
<dbReference type="InterPro" id="IPR010326">
    <property type="entry name" value="EXOC3/Sec6"/>
</dbReference>
<keyword evidence="2" id="KW-0813">Transport</keyword>
<dbReference type="InterPro" id="IPR042532">
    <property type="entry name" value="EXOC3/Sec6_C"/>
</dbReference>
<evidence type="ECO:0008006" key="6">
    <source>
        <dbReference type="Google" id="ProtNLM"/>
    </source>
</evidence>
<accession>A0AB34L0Z5</accession>
<dbReference type="FunFam" id="1.10.357.70:FF:000005">
    <property type="entry name" value="Exocyst complex component Sec6"/>
    <property type="match status" value="1"/>
</dbReference>
<keyword evidence="5" id="KW-1185">Reference proteome</keyword>
<evidence type="ECO:0000256" key="3">
    <source>
        <dbReference type="ARBA" id="ARBA00022483"/>
    </source>
</evidence>
<dbReference type="Pfam" id="PF06046">
    <property type="entry name" value="Sec6"/>
    <property type="match status" value="1"/>
</dbReference>
<dbReference type="PANTHER" id="PTHR21292">
    <property type="entry name" value="EXOCYST COMPLEX COMPONENT SEC6-RELATED"/>
    <property type="match status" value="1"/>
</dbReference>
<organism evidence="4 5">
    <name type="scientific">Cladosporium halotolerans</name>
    <dbReference type="NCBI Taxonomy" id="1052096"/>
    <lineage>
        <taxon>Eukaryota</taxon>
        <taxon>Fungi</taxon>
        <taxon>Dikarya</taxon>
        <taxon>Ascomycota</taxon>
        <taxon>Pezizomycotina</taxon>
        <taxon>Dothideomycetes</taxon>
        <taxon>Dothideomycetidae</taxon>
        <taxon>Cladosporiales</taxon>
        <taxon>Cladosporiaceae</taxon>
        <taxon>Cladosporium</taxon>
    </lineage>
</organism>